<dbReference type="Proteomes" id="UP000319432">
    <property type="component" value="Chromosome"/>
</dbReference>
<evidence type="ECO:0000256" key="2">
    <source>
        <dbReference type="ARBA" id="ARBA00023012"/>
    </source>
</evidence>
<dbReference type="Gene3D" id="1.10.10.10">
    <property type="entry name" value="Winged helix-like DNA-binding domain superfamily/Winged helix DNA-binding domain"/>
    <property type="match status" value="1"/>
</dbReference>
<name>A0A518V3D0_BRELA</name>
<evidence type="ECO:0000256" key="7">
    <source>
        <dbReference type="PROSITE-ProRule" id="PRU01091"/>
    </source>
</evidence>
<organism evidence="10 11">
    <name type="scientific">Brevibacillus laterosporus</name>
    <name type="common">Bacillus laterosporus</name>
    <dbReference type="NCBI Taxonomy" id="1465"/>
    <lineage>
        <taxon>Bacteria</taxon>
        <taxon>Bacillati</taxon>
        <taxon>Bacillota</taxon>
        <taxon>Bacilli</taxon>
        <taxon>Bacillales</taxon>
        <taxon>Paenibacillaceae</taxon>
        <taxon>Brevibacillus</taxon>
    </lineage>
</organism>
<dbReference type="InterPro" id="IPR036388">
    <property type="entry name" value="WH-like_DNA-bd_sf"/>
</dbReference>
<dbReference type="Pfam" id="PF00072">
    <property type="entry name" value="Response_reg"/>
    <property type="match status" value="1"/>
</dbReference>
<dbReference type="GO" id="GO:0000156">
    <property type="term" value="F:phosphorelay response regulator activity"/>
    <property type="evidence" value="ECO:0007669"/>
    <property type="project" value="TreeGrafter"/>
</dbReference>
<dbReference type="SMART" id="SM00448">
    <property type="entry name" value="REC"/>
    <property type="match status" value="1"/>
</dbReference>
<dbReference type="SUPFAM" id="SSF52172">
    <property type="entry name" value="CheY-like"/>
    <property type="match status" value="1"/>
</dbReference>
<feature type="modified residue" description="4-aspartylphosphate" evidence="6">
    <location>
        <position position="51"/>
    </location>
</feature>
<sequence>MNILLADDDLDMLRIIRLYFEKEGFQTFTAQDGEEALAVFYNQKIDLAVLDWMMPKVSGLEVCKEIKKHHTAKVLMLTAKGEHEDELMALEMGADEYVRKPFEPRILLLRAKKLLQIEDSIRIGPLRVDMQGGKIFKDGIDLEATNKEFQLMKCFLAHRGKILSRKALLDQVWGFDYFGEERTVDTHIRRLREKIGEQLIKTHRGVGYSLDVGHE</sequence>
<feature type="DNA-binding region" description="OmpR/PhoB-type" evidence="7">
    <location>
        <begin position="118"/>
        <end position="212"/>
    </location>
</feature>
<protein>
    <submittedName>
        <fullName evidence="10">DNA-binding response regulator</fullName>
    </submittedName>
</protein>
<dbReference type="PROSITE" id="PS50110">
    <property type="entry name" value="RESPONSE_REGULATORY"/>
    <property type="match status" value="1"/>
</dbReference>
<dbReference type="FunFam" id="3.40.50.2300:FF:000001">
    <property type="entry name" value="DNA-binding response regulator PhoB"/>
    <property type="match status" value="1"/>
</dbReference>
<proteinExistence type="predicted"/>
<dbReference type="InterPro" id="IPR001789">
    <property type="entry name" value="Sig_transdc_resp-reg_receiver"/>
</dbReference>
<evidence type="ECO:0000313" key="11">
    <source>
        <dbReference type="Proteomes" id="UP000319432"/>
    </source>
</evidence>
<dbReference type="PANTHER" id="PTHR48111:SF73">
    <property type="entry name" value="ALKALINE PHOSPHATASE SYNTHESIS TRANSCRIPTIONAL REGULATORY PROTEIN PHOP"/>
    <property type="match status" value="1"/>
</dbReference>
<dbReference type="SMART" id="SM00862">
    <property type="entry name" value="Trans_reg_C"/>
    <property type="match status" value="1"/>
</dbReference>
<keyword evidence="2" id="KW-0902">Two-component regulatory system</keyword>
<dbReference type="CDD" id="cd17574">
    <property type="entry name" value="REC_OmpR"/>
    <property type="match status" value="1"/>
</dbReference>
<evidence type="ECO:0000259" key="9">
    <source>
        <dbReference type="PROSITE" id="PS51755"/>
    </source>
</evidence>
<feature type="domain" description="OmpR/PhoB-type" evidence="9">
    <location>
        <begin position="118"/>
        <end position="212"/>
    </location>
</feature>
<keyword evidence="11" id="KW-1185">Reference proteome</keyword>
<dbReference type="AlphaFoldDB" id="A0A518V3D0"/>
<evidence type="ECO:0000256" key="4">
    <source>
        <dbReference type="ARBA" id="ARBA00023125"/>
    </source>
</evidence>
<evidence type="ECO:0000256" key="6">
    <source>
        <dbReference type="PROSITE-ProRule" id="PRU00169"/>
    </source>
</evidence>
<keyword evidence="1 6" id="KW-0597">Phosphoprotein</keyword>
<evidence type="ECO:0000256" key="1">
    <source>
        <dbReference type="ARBA" id="ARBA00022553"/>
    </source>
</evidence>
<dbReference type="GO" id="GO:0032993">
    <property type="term" value="C:protein-DNA complex"/>
    <property type="evidence" value="ECO:0007669"/>
    <property type="project" value="TreeGrafter"/>
</dbReference>
<keyword evidence="3" id="KW-0805">Transcription regulation</keyword>
<evidence type="ECO:0000313" key="10">
    <source>
        <dbReference type="EMBL" id="QDX91484.1"/>
    </source>
</evidence>
<keyword evidence="5" id="KW-0804">Transcription</keyword>
<dbReference type="EMBL" id="CP033464">
    <property type="protein sequence ID" value="QDX91484.1"/>
    <property type="molecule type" value="Genomic_DNA"/>
</dbReference>
<keyword evidence="4 7" id="KW-0238">DNA-binding</keyword>
<feature type="domain" description="Response regulatory" evidence="8">
    <location>
        <begin position="2"/>
        <end position="115"/>
    </location>
</feature>
<dbReference type="OrthoDB" id="9790442at2"/>
<evidence type="ECO:0000256" key="5">
    <source>
        <dbReference type="ARBA" id="ARBA00023163"/>
    </source>
</evidence>
<dbReference type="PROSITE" id="PS51755">
    <property type="entry name" value="OMPR_PHOB"/>
    <property type="match status" value="1"/>
</dbReference>
<dbReference type="GO" id="GO:0000976">
    <property type="term" value="F:transcription cis-regulatory region binding"/>
    <property type="evidence" value="ECO:0007669"/>
    <property type="project" value="TreeGrafter"/>
</dbReference>
<dbReference type="GO" id="GO:0005829">
    <property type="term" value="C:cytosol"/>
    <property type="evidence" value="ECO:0007669"/>
    <property type="project" value="TreeGrafter"/>
</dbReference>
<dbReference type="Gene3D" id="3.40.50.2300">
    <property type="match status" value="1"/>
</dbReference>
<dbReference type="InterPro" id="IPR011006">
    <property type="entry name" value="CheY-like_superfamily"/>
</dbReference>
<dbReference type="GO" id="GO:0006355">
    <property type="term" value="P:regulation of DNA-templated transcription"/>
    <property type="evidence" value="ECO:0007669"/>
    <property type="project" value="InterPro"/>
</dbReference>
<dbReference type="InterPro" id="IPR001867">
    <property type="entry name" value="OmpR/PhoB-type_DNA-bd"/>
</dbReference>
<dbReference type="InterPro" id="IPR039420">
    <property type="entry name" value="WalR-like"/>
</dbReference>
<dbReference type="PANTHER" id="PTHR48111">
    <property type="entry name" value="REGULATOR OF RPOS"/>
    <property type="match status" value="1"/>
</dbReference>
<evidence type="ECO:0000256" key="3">
    <source>
        <dbReference type="ARBA" id="ARBA00023015"/>
    </source>
</evidence>
<dbReference type="CDD" id="cd00383">
    <property type="entry name" value="trans_reg_C"/>
    <property type="match status" value="1"/>
</dbReference>
<accession>A0A518V3D0</accession>
<evidence type="ECO:0000259" key="8">
    <source>
        <dbReference type="PROSITE" id="PS50110"/>
    </source>
</evidence>
<gene>
    <name evidence="10" type="ORF">EEL30_03285</name>
</gene>
<reference evidence="10 11" key="1">
    <citation type="submission" date="2018-11" db="EMBL/GenBank/DDBJ databases">
        <title>Phylogenetic determinants of toxin gene distribution in genomes of Brevibacillus laterosporus.</title>
        <authorList>
            <person name="Glare T.R."/>
            <person name="Durrant A."/>
            <person name="Berry C."/>
            <person name="Palma L."/>
            <person name="Ormskirk M."/>
            <person name="Cox M.O."/>
        </authorList>
    </citation>
    <scope>NUCLEOTIDE SEQUENCE [LARGE SCALE GENOMIC DNA]</scope>
    <source>
        <strain evidence="10 11">1821L</strain>
    </source>
</reference>
<dbReference type="Pfam" id="PF00486">
    <property type="entry name" value="Trans_reg_C"/>
    <property type="match status" value="1"/>
</dbReference>